<organism evidence="7 8">
    <name type="scientific">Mollisia scopiformis</name>
    <name type="common">Conifer needle endophyte fungus</name>
    <name type="synonym">Phialocephala scopiformis</name>
    <dbReference type="NCBI Taxonomy" id="149040"/>
    <lineage>
        <taxon>Eukaryota</taxon>
        <taxon>Fungi</taxon>
        <taxon>Dikarya</taxon>
        <taxon>Ascomycota</taxon>
        <taxon>Pezizomycotina</taxon>
        <taxon>Leotiomycetes</taxon>
        <taxon>Helotiales</taxon>
        <taxon>Mollisiaceae</taxon>
        <taxon>Mollisia</taxon>
    </lineage>
</organism>
<evidence type="ECO:0000256" key="5">
    <source>
        <dbReference type="ARBA" id="ARBA00023128"/>
    </source>
</evidence>
<evidence type="ECO:0000256" key="2">
    <source>
        <dbReference type="ARBA" id="ARBA00022692"/>
    </source>
</evidence>
<accession>A0A194WRL3</accession>
<dbReference type="AlphaFoldDB" id="A0A194WRL3"/>
<dbReference type="EMBL" id="KQ947428">
    <property type="protein sequence ID" value="KUJ10643.1"/>
    <property type="molecule type" value="Genomic_DNA"/>
</dbReference>
<name>A0A194WRL3_MOLSC</name>
<evidence type="ECO:0000256" key="3">
    <source>
        <dbReference type="ARBA" id="ARBA00022792"/>
    </source>
</evidence>
<dbReference type="InterPro" id="IPR039205">
    <property type="entry name" value="NDUFA11"/>
</dbReference>
<protein>
    <submittedName>
        <fullName evidence="7">Uncharacterized protein</fullName>
    </submittedName>
</protein>
<dbReference type="InParanoid" id="A0A194WRL3"/>
<keyword evidence="2" id="KW-0812">Transmembrane</keyword>
<dbReference type="GO" id="GO:0005743">
    <property type="term" value="C:mitochondrial inner membrane"/>
    <property type="evidence" value="ECO:0007669"/>
    <property type="project" value="UniProtKB-SubCell"/>
</dbReference>
<dbReference type="GO" id="GO:0006120">
    <property type="term" value="P:mitochondrial electron transport, NADH to ubiquinone"/>
    <property type="evidence" value="ECO:0007669"/>
    <property type="project" value="InterPro"/>
</dbReference>
<dbReference type="Proteomes" id="UP000070700">
    <property type="component" value="Unassembled WGS sequence"/>
</dbReference>
<keyword evidence="3" id="KW-0999">Mitochondrion inner membrane</keyword>
<evidence type="ECO:0000256" key="6">
    <source>
        <dbReference type="ARBA" id="ARBA00023136"/>
    </source>
</evidence>
<dbReference type="PANTHER" id="PTHR21382:SF1">
    <property type="entry name" value="NADH DEHYDROGENASE [UBIQUINONE] 1 ALPHA SUBCOMPLEX SUBUNIT 11"/>
    <property type="match status" value="1"/>
</dbReference>
<dbReference type="GO" id="GO:0045271">
    <property type="term" value="C:respiratory chain complex I"/>
    <property type="evidence" value="ECO:0007669"/>
    <property type="project" value="InterPro"/>
</dbReference>
<dbReference type="STRING" id="149040.A0A194WRL3"/>
<dbReference type="KEGG" id="psco:LY89DRAFT_247373"/>
<gene>
    <name evidence="7" type="ORF">LY89DRAFT_247373</name>
</gene>
<evidence type="ECO:0000313" key="7">
    <source>
        <dbReference type="EMBL" id="KUJ10643.1"/>
    </source>
</evidence>
<evidence type="ECO:0000313" key="8">
    <source>
        <dbReference type="Proteomes" id="UP000070700"/>
    </source>
</evidence>
<sequence>MASGDDQYHPKDAVKAAISGTMITGAAGGLVSAIQNTLTKRNVNAWGVFTKTGGTIAVFAAVGGTYEFTRFASANLRERDDSLNTAIGGFLAGSVLGLRFGSTPAVLGFGALTAVVLGAYDYTGGALSGFKKNNEIDEFERKQELRMNRRRPIEQTISELGEGRGIYGPGYEERRRERIKEKYGIEVPAKS</sequence>
<keyword evidence="8" id="KW-1185">Reference proteome</keyword>
<keyword evidence="4" id="KW-1133">Transmembrane helix</keyword>
<dbReference type="OrthoDB" id="1913277at2759"/>
<keyword evidence="6" id="KW-0472">Membrane</keyword>
<dbReference type="RefSeq" id="XP_018064998.1">
    <property type="nucleotide sequence ID" value="XM_018206159.1"/>
</dbReference>
<comment type="subcellular location">
    <subcellularLocation>
        <location evidence="1">Mitochondrion inner membrane</location>
        <topology evidence="1">Multi-pass membrane protein</topology>
    </subcellularLocation>
</comment>
<keyword evidence="5" id="KW-0496">Mitochondrion</keyword>
<reference evidence="7 8" key="1">
    <citation type="submission" date="2015-10" db="EMBL/GenBank/DDBJ databases">
        <title>Full genome of DAOMC 229536 Phialocephala scopiformis, a fungal endophyte of spruce producing the potent anti-insectan compound rugulosin.</title>
        <authorList>
            <consortium name="DOE Joint Genome Institute"/>
            <person name="Walker A.K."/>
            <person name="Frasz S.L."/>
            <person name="Seifert K.A."/>
            <person name="Miller J.D."/>
            <person name="Mondo S.J."/>
            <person name="Labutti K."/>
            <person name="Lipzen A."/>
            <person name="Dockter R."/>
            <person name="Kennedy M."/>
            <person name="Grigoriev I.V."/>
            <person name="Spatafora J.W."/>
        </authorList>
    </citation>
    <scope>NUCLEOTIDE SEQUENCE [LARGE SCALE GENOMIC DNA]</scope>
    <source>
        <strain evidence="7 8">CBS 120377</strain>
    </source>
</reference>
<evidence type="ECO:0000256" key="1">
    <source>
        <dbReference type="ARBA" id="ARBA00004448"/>
    </source>
</evidence>
<dbReference type="GeneID" id="28815885"/>
<evidence type="ECO:0000256" key="4">
    <source>
        <dbReference type="ARBA" id="ARBA00022989"/>
    </source>
</evidence>
<dbReference type="PANTHER" id="PTHR21382">
    <property type="entry name" value="NADH-UBIQUINONE OXIDOREDUCTASE SUBUNIT"/>
    <property type="match status" value="1"/>
</dbReference>
<proteinExistence type="predicted"/>